<keyword evidence="10" id="KW-1185">Reference proteome</keyword>
<dbReference type="InterPro" id="IPR051679">
    <property type="entry name" value="DASS-Related_Transporters"/>
</dbReference>
<dbReference type="InterPro" id="IPR006037">
    <property type="entry name" value="RCK_C"/>
</dbReference>
<feature type="transmembrane region" description="Helical" evidence="7">
    <location>
        <begin position="350"/>
        <end position="380"/>
    </location>
</feature>
<evidence type="ECO:0000256" key="5">
    <source>
        <dbReference type="ARBA" id="ARBA00022989"/>
    </source>
</evidence>
<keyword evidence="6 7" id="KW-0472">Membrane</keyword>
<feature type="transmembrane region" description="Helical" evidence="7">
    <location>
        <begin position="478"/>
        <end position="496"/>
    </location>
</feature>
<feature type="transmembrane region" description="Helical" evidence="7">
    <location>
        <begin position="73"/>
        <end position="97"/>
    </location>
</feature>
<dbReference type="Pfam" id="PF03600">
    <property type="entry name" value="CitMHS"/>
    <property type="match status" value="1"/>
</dbReference>
<feature type="transmembrane region" description="Helical" evidence="7">
    <location>
        <begin position="190"/>
        <end position="213"/>
    </location>
</feature>
<evidence type="ECO:0000256" key="3">
    <source>
        <dbReference type="ARBA" id="ARBA00022692"/>
    </source>
</evidence>
<feature type="transmembrane region" description="Helical" evidence="7">
    <location>
        <begin position="21"/>
        <end position="38"/>
    </location>
</feature>
<feature type="transmembrane region" description="Helical" evidence="7">
    <location>
        <begin position="516"/>
        <end position="536"/>
    </location>
</feature>
<dbReference type="InterPro" id="IPR036721">
    <property type="entry name" value="RCK_C_sf"/>
</dbReference>
<organism evidence="9 10">
    <name type="scientific">Microbacterium pumilum</name>
    <dbReference type="NCBI Taxonomy" id="344165"/>
    <lineage>
        <taxon>Bacteria</taxon>
        <taxon>Bacillati</taxon>
        <taxon>Actinomycetota</taxon>
        <taxon>Actinomycetes</taxon>
        <taxon>Micrococcales</taxon>
        <taxon>Microbacteriaceae</taxon>
        <taxon>Microbacterium</taxon>
    </lineage>
</organism>
<dbReference type="InterPro" id="IPR004680">
    <property type="entry name" value="Cit_transptr-like_dom"/>
</dbReference>
<dbReference type="SUPFAM" id="SSF116726">
    <property type="entry name" value="TrkA C-terminal domain-like"/>
    <property type="match status" value="1"/>
</dbReference>
<keyword evidence="2" id="KW-0813">Transport</keyword>
<evidence type="ECO:0000256" key="2">
    <source>
        <dbReference type="ARBA" id="ARBA00022448"/>
    </source>
</evidence>
<gene>
    <name evidence="9" type="ORF">GCM10009777_14090</name>
</gene>
<reference evidence="9 10" key="1">
    <citation type="journal article" date="2019" name="Int. J. Syst. Evol. Microbiol.">
        <title>The Global Catalogue of Microorganisms (GCM) 10K type strain sequencing project: providing services to taxonomists for standard genome sequencing and annotation.</title>
        <authorList>
            <consortium name="The Broad Institute Genomics Platform"/>
            <consortium name="The Broad Institute Genome Sequencing Center for Infectious Disease"/>
            <person name="Wu L."/>
            <person name="Ma J."/>
        </authorList>
    </citation>
    <scope>NUCLEOTIDE SEQUENCE [LARGE SCALE GENOMIC DNA]</scope>
    <source>
        <strain evidence="9 10">JCM 14902</strain>
    </source>
</reference>
<feature type="transmembrane region" description="Helical" evidence="7">
    <location>
        <begin position="392"/>
        <end position="412"/>
    </location>
</feature>
<evidence type="ECO:0000256" key="1">
    <source>
        <dbReference type="ARBA" id="ARBA00004141"/>
    </source>
</evidence>
<proteinExistence type="predicted"/>
<feature type="transmembrane region" description="Helical" evidence="7">
    <location>
        <begin position="45"/>
        <end position="67"/>
    </location>
</feature>
<keyword evidence="5 7" id="KW-1133">Transmembrane helix</keyword>
<comment type="subcellular location">
    <subcellularLocation>
        <location evidence="1">Membrane</location>
        <topology evidence="1">Multi-pass membrane protein</topology>
    </subcellularLocation>
</comment>
<dbReference type="EMBL" id="BAAAOH010000001">
    <property type="protein sequence ID" value="GAA1981683.1"/>
    <property type="molecule type" value="Genomic_DNA"/>
</dbReference>
<sequence length="538" mass="55972">MERAPGAWALRGETTLSRVDPVVATLVILGLAIVAFASNRLPLGVVSIGVSLALFFTGVLSLAQALAGFGDPTVLFIASLFVVSESLDATGVTAWAGQKVIARAGTKRLSLLIVICVLVAATTALISINGAVAALLPLVVVVAARAGIKTSQLLMPLAFAASAGSLLLLTGTPVNIIVSEFAAENGGRAFGYLEFALVGVPLVIVTVAFIALFGRRLLPERNGGQMPLDLVRHARLLRQQYSLTLDTGVIMSPQNGVTEVVIPPRSPLIGTKVYSGMATPDGELVILAARRGDDELKGRDVVIQAGDALLLQGSWDELTRHAESAGVLVVDSPARLRRSVPLGRGAKRAIIVLAAMVALLATGVVPPAVAGLLAAVALVLTRTVSPAQAYRSISWTTVVLIAGMIPLSTAFIETGTADLVAGWLLAIIGDSSPYVALAVLFVLTLVLGQVISNTATVLILAPVAVSLAIAMDVSVQPFMMGLTVIAAAAFLTPIATPANLMVMEPGGYRFGDYWKLGLPLSVIFLLFAVFYVPLVWPF</sequence>
<feature type="domain" description="RCK C-terminal" evidence="8">
    <location>
        <begin position="245"/>
        <end position="327"/>
    </location>
</feature>
<feature type="transmembrane region" description="Helical" evidence="7">
    <location>
        <begin position="157"/>
        <end position="178"/>
    </location>
</feature>
<dbReference type="Proteomes" id="UP001500326">
    <property type="component" value="Unassembled WGS sequence"/>
</dbReference>
<name>A0ABN2S795_9MICO</name>
<evidence type="ECO:0000256" key="7">
    <source>
        <dbReference type="SAM" id="Phobius"/>
    </source>
</evidence>
<dbReference type="PROSITE" id="PS51202">
    <property type="entry name" value="RCK_C"/>
    <property type="match status" value="1"/>
</dbReference>
<evidence type="ECO:0000259" key="8">
    <source>
        <dbReference type="PROSITE" id="PS51202"/>
    </source>
</evidence>
<dbReference type="PANTHER" id="PTHR43652">
    <property type="entry name" value="BASIC AMINO ACID ANTIPORTER YFCC-RELATED"/>
    <property type="match status" value="1"/>
</dbReference>
<dbReference type="CDD" id="cd01115">
    <property type="entry name" value="SLC13_permease"/>
    <property type="match status" value="1"/>
</dbReference>
<feature type="transmembrane region" description="Helical" evidence="7">
    <location>
        <begin position="450"/>
        <end position="471"/>
    </location>
</feature>
<dbReference type="PANTHER" id="PTHR43652:SF2">
    <property type="entry name" value="BASIC AMINO ACID ANTIPORTER YFCC-RELATED"/>
    <property type="match status" value="1"/>
</dbReference>
<accession>A0ABN2S795</accession>
<comment type="caution">
    <text evidence="9">The sequence shown here is derived from an EMBL/GenBank/DDBJ whole genome shotgun (WGS) entry which is preliminary data.</text>
</comment>
<keyword evidence="4" id="KW-0677">Repeat</keyword>
<evidence type="ECO:0000256" key="6">
    <source>
        <dbReference type="ARBA" id="ARBA00023136"/>
    </source>
</evidence>
<dbReference type="Gene3D" id="3.30.70.1450">
    <property type="entry name" value="Regulator of K+ conductance, C-terminal domain"/>
    <property type="match status" value="1"/>
</dbReference>
<protein>
    <recommendedName>
        <fullName evidence="8">RCK C-terminal domain-containing protein</fullName>
    </recommendedName>
</protein>
<feature type="transmembrane region" description="Helical" evidence="7">
    <location>
        <begin position="109"/>
        <end position="126"/>
    </location>
</feature>
<evidence type="ECO:0000313" key="10">
    <source>
        <dbReference type="Proteomes" id="UP001500326"/>
    </source>
</evidence>
<evidence type="ECO:0000313" key="9">
    <source>
        <dbReference type="EMBL" id="GAA1981683.1"/>
    </source>
</evidence>
<evidence type="ECO:0000256" key="4">
    <source>
        <dbReference type="ARBA" id="ARBA00022737"/>
    </source>
</evidence>
<feature type="transmembrane region" description="Helical" evidence="7">
    <location>
        <begin position="419"/>
        <end position="444"/>
    </location>
</feature>
<keyword evidence="3 7" id="KW-0812">Transmembrane</keyword>